<dbReference type="STRING" id="686796.SAMN04488104_100392"/>
<sequence length="282" mass="31108">MIHVENLHFGYPKKPTLFSELNWEAPEGTIIGLLGKNGAGKSSFLRILSGILFPLDGAVTVNGFVPRKRQSQFLQELFLVPDESYLHSGLTSLGYEKITSPFYPRFDSARFRKLLDTFEVGPTVRVKDLSFGQQKKVVLAFALSSGCSLILMDEPTNGLDISSKAAFRKELVSVIREDQTVILATHLIKDLENTLDRVVILDQGKIKLDAALSDLADGYYFGTAAQAPREAIYVQSTALGVQYIEPRKSQAQSSINLEMLFQGVVNGADFSEAFHSSKLANL</sequence>
<dbReference type="InterPro" id="IPR003593">
    <property type="entry name" value="AAA+_ATPase"/>
</dbReference>
<reference evidence="5" key="1">
    <citation type="submission" date="2016-10" db="EMBL/GenBank/DDBJ databases">
        <authorList>
            <person name="Varghese N."/>
            <person name="Submissions S."/>
        </authorList>
    </citation>
    <scope>NUCLEOTIDE SEQUENCE [LARGE SCALE GENOMIC DNA]</scope>
    <source>
        <strain evidence="5">DSM 23095</strain>
    </source>
</reference>
<organism evidence="4 5">
    <name type="scientific">Algoriphagus faecimaris</name>
    <dbReference type="NCBI Taxonomy" id="686796"/>
    <lineage>
        <taxon>Bacteria</taxon>
        <taxon>Pseudomonadati</taxon>
        <taxon>Bacteroidota</taxon>
        <taxon>Cytophagia</taxon>
        <taxon>Cytophagales</taxon>
        <taxon>Cyclobacteriaceae</taxon>
        <taxon>Algoriphagus</taxon>
    </lineage>
</organism>
<gene>
    <name evidence="4" type="ORF">SAMN04488104_100392</name>
</gene>
<keyword evidence="1" id="KW-0547">Nucleotide-binding</keyword>
<dbReference type="AlphaFoldDB" id="A0A1G6NGA3"/>
<dbReference type="InterPro" id="IPR027417">
    <property type="entry name" value="P-loop_NTPase"/>
</dbReference>
<evidence type="ECO:0000259" key="3">
    <source>
        <dbReference type="PROSITE" id="PS50893"/>
    </source>
</evidence>
<keyword evidence="2 4" id="KW-0067">ATP-binding</keyword>
<dbReference type="CDD" id="cd03230">
    <property type="entry name" value="ABC_DR_subfamily_A"/>
    <property type="match status" value="1"/>
</dbReference>
<evidence type="ECO:0000256" key="2">
    <source>
        <dbReference type="ARBA" id="ARBA00022840"/>
    </source>
</evidence>
<name>A0A1G6NGA3_9BACT</name>
<evidence type="ECO:0000256" key="1">
    <source>
        <dbReference type="ARBA" id="ARBA00022741"/>
    </source>
</evidence>
<dbReference type="EMBL" id="FNAC01000003">
    <property type="protein sequence ID" value="SDC66145.1"/>
    <property type="molecule type" value="Genomic_DNA"/>
</dbReference>
<dbReference type="Gene3D" id="3.40.50.300">
    <property type="entry name" value="P-loop containing nucleotide triphosphate hydrolases"/>
    <property type="match status" value="1"/>
</dbReference>
<dbReference type="PROSITE" id="PS50893">
    <property type="entry name" value="ABC_TRANSPORTER_2"/>
    <property type="match status" value="1"/>
</dbReference>
<dbReference type="Proteomes" id="UP000199060">
    <property type="component" value="Unassembled WGS sequence"/>
</dbReference>
<dbReference type="OrthoDB" id="9808363at2"/>
<dbReference type="SMART" id="SM00382">
    <property type="entry name" value="AAA"/>
    <property type="match status" value="1"/>
</dbReference>
<dbReference type="GO" id="GO:0016887">
    <property type="term" value="F:ATP hydrolysis activity"/>
    <property type="evidence" value="ECO:0007669"/>
    <property type="project" value="InterPro"/>
</dbReference>
<dbReference type="RefSeq" id="WP_087939144.1">
    <property type="nucleotide sequence ID" value="NZ_FNAC01000003.1"/>
</dbReference>
<accession>A0A1G6NGA3</accession>
<evidence type="ECO:0000313" key="4">
    <source>
        <dbReference type="EMBL" id="SDC66145.1"/>
    </source>
</evidence>
<protein>
    <submittedName>
        <fullName evidence="4">ABC-2 type transport system ATP-binding protein</fullName>
    </submittedName>
</protein>
<dbReference type="GO" id="GO:0005524">
    <property type="term" value="F:ATP binding"/>
    <property type="evidence" value="ECO:0007669"/>
    <property type="project" value="UniProtKB-KW"/>
</dbReference>
<dbReference type="PANTHER" id="PTHR43158:SF10">
    <property type="entry name" value="ABC TRANSPORTER ATP-BINDING PROTEIN YTRB"/>
    <property type="match status" value="1"/>
</dbReference>
<evidence type="ECO:0000313" key="5">
    <source>
        <dbReference type="Proteomes" id="UP000199060"/>
    </source>
</evidence>
<dbReference type="PANTHER" id="PTHR43158">
    <property type="entry name" value="SKFA PEPTIDE EXPORT ATP-BINDING PROTEIN SKFE"/>
    <property type="match status" value="1"/>
</dbReference>
<feature type="domain" description="ABC transporter" evidence="3">
    <location>
        <begin position="2"/>
        <end position="228"/>
    </location>
</feature>
<keyword evidence="5" id="KW-1185">Reference proteome</keyword>
<dbReference type="SUPFAM" id="SSF52540">
    <property type="entry name" value="P-loop containing nucleoside triphosphate hydrolases"/>
    <property type="match status" value="1"/>
</dbReference>
<proteinExistence type="predicted"/>
<dbReference type="InterPro" id="IPR003439">
    <property type="entry name" value="ABC_transporter-like_ATP-bd"/>
</dbReference>
<dbReference type="Pfam" id="PF00005">
    <property type="entry name" value="ABC_tran"/>
    <property type="match status" value="1"/>
</dbReference>